<sequence length="68" mass="7715">MALDIADCSCNQLLLGRYEAHNQVQLNTNIASVDSERLSLDMPTRALQPNAFVREDIPVARDIFTYLY</sequence>
<organism evidence="1 2">
    <name type="scientific">Panicum virgatum</name>
    <name type="common">Blackwell switchgrass</name>
    <dbReference type="NCBI Taxonomy" id="38727"/>
    <lineage>
        <taxon>Eukaryota</taxon>
        <taxon>Viridiplantae</taxon>
        <taxon>Streptophyta</taxon>
        <taxon>Embryophyta</taxon>
        <taxon>Tracheophyta</taxon>
        <taxon>Spermatophyta</taxon>
        <taxon>Magnoliopsida</taxon>
        <taxon>Liliopsida</taxon>
        <taxon>Poales</taxon>
        <taxon>Poaceae</taxon>
        <taxon>PACMAD clade</taxon>
        <taxon>Panicoideae</taxon>
        <taxon>Panicodae</taxon>
        <taxon>Paniceae</taxon>
        <taxon>Panicinae</taxon>
        <taxon>Panicum</taxon>
        <taxon>Panicum sect. Hiantes</taxon>
    </lineage>
</organism>
<name>A0A8T0PPD6_PANVG</name>
<dbReference type="EMBL" id="CM029051">
    <property type="protein sequence ID" value="KAG2560926.1"/>
    <property type="molecule type" value="Genomic_DNA"/>
</dbReference>
<evidence type="ECO:0000313" key="1">
    <source>
        <dbReference type="EMBL" id="KAG2560926.1"/>
    </source>
</evidence>
<dbReference type="AlphaFoldDB" id="A0A8T0PPD6"/>
<proteinExistence type="predicted"/>
<dbReference type="Proteomes" id="UP000823388">
    <property type="component" value="Chromosome 8K"/>
</dbReference>
<protein>
    <submittedName>
        <fullName evidence="1">Uncharacterized protein</fullName>
    </submittedName>
</protein>
<reference evidence="1" key="1">
    <citation type="submission" date="2020-05" db="EMBL/GenBank/DDBJ databases">
        <title>WGS assembly of Panicum virgatum.</title>
        <authorList>
            <person name="Lovell J.T."/>
            <person name="Jenkins J."/>
            <person name="Shu S."/>
            <person name="Juenger T.E."/>
            <person name="Schmutz J."/>
        </authorList>
    </citation>
    <scope>NUCLEOTIDE SEQUENCE</scope>
    <source>
        <strain evidence="1">AP13</strain>
    </source>
</reference>
<comment type="caution">
    <text evidence="1">The sequence shown here is derived from an EMBL/GenBank/DDBJ whole genome shotgun (WGS) entry which is preliminary data.</text>
</comment>
<evidence type="ECO:0000313" key="2">
    <source>
        <dbReference type="Proteomes" id="UP000823388"/>
    </source>
</evidence>
<gene>
    <name evidence="1" type="ORF">PVAP13_8KG195101</name>
</gene>
<keyword evidence="2" id="KW-1185">Reference proteome</keyword>
<accession>A0A8T0PPD6</accession>